<sequence length="526" mass="56024">MLERWNTHFSTVVEQELFGIEFQLAQDPASNNLGTTVWDASIVLAKYIEKNSRRGDFSRTKVRGRQCLELGAGMGLAGMAMALQGADVAFTDIGDVLPLLRRNVEQNISTAALKLKDAAWAAAEVGKARVASLDWSCPACYADFSPPYDFILAADCVYSELAVPHLLATVLHMSGPRTQTIITNEFRSQSVHDIFMQQFGNHFAIRKVALGKMDPNFQHPLIHIYLLKRRKQALEEGQQQEQKEDEALMAAEADTAARGANEAQQGLEEVAAPTTSVAAVADAPAASVAAASASTARADCHRRMMKVNTAPAPAPDFAPAPAPAPAGEDAADAGLLAPEEDTSTGTLTSGLDDSPPEDQSPDQQTSDTSSDNGDLTIQSGGSLATQGPVPPAEGFTPVRVPAADRGTCNLKPQQNMMCDSGMGTEDGTVPSDYQLLADPDQVERCGAIPMTSVVQSIAEWAYRGRWGGCKVTAFTTARVCVGQGNAAGRWRARILLYPDSDNCKKLCVKMTGAGNSVVNYGRTASC</sequence>
<comment type="caution">
    <text evidence="2">The sequence shown here is derived from an EMBL/GenBank/DDBJ whole genome shotgun (WGS) entry which is preliminary data.</text>
</comment>
<gene>
    <name evidence="2" type="ORF">D9Q98_008654</name>
</gene>
<name>A0A9D4TID6_CHLVU</name>
<evidence type="ECO:0000256" key="1">
    <source>
        <dbReference type="SAM" id="MobiDB-lite"/>
    </source>
</evidence>
<dbReference type="Proteomes" id="UP001055712">
    <property type="component" value="Unassembled WGS sequence"/>
</dbReference>
<feature type="compositionally biased region" description="Low complexity" evidence="1">
    <location>
        <begin position="361"/>
        <end position="371"/>
    </location>
</feature>
<reference evidence="2" key="2">
    <citation type="submission" date="2020-11" db="EMBL/GenBank/DDBJ databases">
        <authorList>
            <person name="Cecchin M."/>
            <person name="Marcolungo L."/>
            <person name="Rossato M."/>
            <person name="Girolomoni L."/>
            <person name="Cosentino E."/>
            <person name="Cuine S."/>
            <person name="Li-Beisson Y."/>
            <person name="Delledonne M."/>
            <person name="Ballottari M."/>
        </authorList>
    </citation>
    <scope>NUCLEOTIDE SEQUENCE</scope>
    <source>
        <strain evidence="2">211/11P</strain>
        <tissue evidence="2">Whole cell</tissue>
    </source>
</reference>
<dbReference type="PANTHER" id="PTHR14614">
    <property type="entry name" value="HEPATOCELLULAR CARCINOMA-ASSOCIATED ANTIGEN"/>
    <property type="match status" value="1"/>
</dbReference>
<reference evidence="2" key="1">
    <citation type="journal article" date="2019" name="Plant J.">
        <title>Chlorella vulgaris genome assembly and annotation reveals the molecular basis for metabolic acclimation to high light conditions.</title>
        <authorList>
            <person name="Cecchin M."/>
            <person name="Marcolungo L."/>
            <person name="Rossato M."/>
            <person name="Girolomoni L."/>
            <person name="Cosentino E."/>
            <person name="Cuine S."/>
            <person name="Li-Beisson Y."/>
            <person name="Delledonne M."/>
            <person name="Ballottari M."/>
        </authorList>
    </citation>
    <scope>NUCLEOTIDE SEQUENCE</scope>
    <source>
        <strain evidence="2">211/11P</strain>
    </source>
</reference>
<feature type="compositionally biased region" description="Polar residues" evidence="1">
    <location>
        <begin position="372"/>
        <end position="385"/>
    </location>
</feature>
<organism evidence="2 3">
    <name type="scientific">Chlorella vulgaris</name>
    <name type="common">Green alga</name>
    <dbReference type="NCBI Taxonomy" id="3077"/>
    <lineage>
        <taxon>Eukaryota</taxon>
        <taxon>Viridiplantae</taxon>
        <taxon>Chlorophyta</taxon>
        <taxon>core chlorophytes</taxon>
        <taxon>Trebouxiophyceae</taxon>
        <taxon>Chlorellales</taxon>
        <taxon>Chlorellaceae</taxon>
        <taxon>Chlorella clade</taxon>
        <taxon>Chlorella</taxon>
    </lineage>
</organism>
<dbReference type="InterPro" id="IPR029063">
    <property type="entry name" value="SAM-dependent_MTases_sf"/>
</dbReference>
<dbReference type="EMBL" id="SIDB01000011">
    <property type="protein sequence ID" value="KAI3426281.1"/>
    <property type="molecule type" value="Genomic_DNA"/>
</dbReference>
<dbReference type="PANTHER" id="PTHR14614:SF109">
    <property type="entry name" value="RIBOSOMAL LYSINE N-METHYLTRANSFERASE 5"/>
    <property type="match status" value="1"/>
</dbReference>
<dbReference type="SUPFAM" id="SSF53335">
    <property type="entry name" value="S-adenosyl-L-methionine-dependent methyltransferases"/>
    <property type="match status" value="1"/>
</dbReference>
<accession>A0A9D4TID6</accession>
<dbReference type="Pfam" id="PF10294">
    <property type="entry name" value="Methyltransf_16"/>
    <property type="match status" value="1"/>
</dbReference>
<keyword evidence="3" id="KW-1185">Reference proteome</keyword>
<dbReference type="InterPro" id="IPR019410">
    <property type="entry name" value="Methyltransf_16"/>
</dbReference>
<proteinExistence type="predicted"/>
<feature type="compositionally biased region" description="Low complexity" evidence="1">
    <location>
        <begin position="325"/>
        <end position="337"/>
    </location>
</feature>
<dbReference type="AlphaFoldDB" id="A0A9D4TID6"/>
<feature type="region of interest" description="Disordered" evidence="1">
    <location>
        <begin position="310"/>
        <end position="412"/>
    </location>
</feature>
<protein>
    <submittedName>
        <fullName evidence="2">Uncharacterized protein</fullName>
    </submittedName>
</protein>
<dbReference type="Gene3D" id="3.40.50.150">
    <property type="entry name" value="Vaccinia Virus protein VP39"/>
    <property type="match status" value="1"/>
</dbReference>
<dbReference type="OrthoDB" id="413520at2759"/>
<evidence type="ECO:0000313" key="3">
    <source>
        <dbReference type="Proteomes" id="UP001055712"/>
    </source>
</evidence>
<evidence type="ECO:0000313" key="2">
    <source>
        <dbReference type="EMBL" id="KAI3426281.1"/>
    </source>
</evidence>
<feature type="compositionally biased region" description="Pro residues" evidence="1">
    <location>
        <begin position="312"/>
        <end position="324"/>
    </location>
</feature>